<dbReference type="UniPathway" id="UPA00148">
    <property type="reaction ID" value="UER00238"/>
</dbReference>
<evidence type="ECO:0000256" key="16">
    <source>
        <dbReference type="ARBA" id="ARBA00032853"/>
    </source>
</evidence>
<evidence type="ECO:0000256" key="8">
    <source>
        <dbReference type="ARBA" id="ARBA00022573"/>
    </source>
</evidence>
<dbReference type="EMBL" id="QMIF01000002">
    <property type="protein sequence ID" value="TVM35794.1"/>
    <property type="molecule type" value="Genomic_DNA"/>
</dbReference>
<comment type="cofactor">
    <cofactor evidence="1 19">
        <name>Mg(2+)</name>
        <dbReference type="ChEBI" id="CHEBI:18420"/>
    </cofactor>
</comment>
<keyword evidence="10 19" id="KW-0812">Transmembrane</keyword>
<dbReference type="GO" id="GO:0008818">
    <property type="term" value="F:cobalamin 5'-phosphate synthase activity"/>
    <property type="evidence" value="ECO:0007669"/>
    <property type="project" value="UniProtKB-UniRule"/>
</dbReference>
<evidence type="ECO:0000256" key="1">
    <source>
        <dbReference type="ARBA" id="ARBA00001946"/>
    </source>
</evidence>
<accession>A0A6P1ZL24</accession>
<comment type="caution">
    <text evidence="21">The sequence shown here is derived from an EMBL/GenBank/DDBJ whole genome shotgun (WGS) entry which is preliminary data.</text>
</comment>
<dbReference type="InterPro" id="IPR003805">
    <property type="entry name" value="CobS"/>
</dbReference>
<evidence type="ECO:0000256" key="17">
    <source>
        <dbReference type="ARBA" id="ARBA00048623"/>
    </source>
</evidence>
<dbReference type="GO" id="GO:0009236">
    <property type="term" value="P:cobalamin biosynthetic process"/>
    <property type="evidence" value="ECO:0007669"/>
    <property type="project" value="UniProtKB-UniRule"/>
</dbReference>
<comment type="pathway">
    <text evidence="3 19">Cofactor biosynthesis; adenosylcobalamin biosynthesis; adenosylcobalamin from cob(II)yrinate a,c-diamide: step 7/7.</text>
</comment>
<name>A0A6P1ZL24_9BACT</name>
<evidence type="ECO:0000256" key="14">
    <source>
        <dbReference type="ARBA" id="ARBA00025228"/>
    </source>
</evidence>
<gene>
    <name evidence="19" type="primary">cobS</name>
    <name evidence="21" type="ORF">DQK91_03795</name>
</gene>
<evidence type="ECO:0000256" key="7">
    <source>
        <dbReference type="ARBA" id="ARBA00022475"/>
    </source>
</evidence>
<evidence type="ECO:0000256" key="13">
    <source>
        <dbReference type="ARBA" id="ARBA00023136"/>
    </source>
</evidence>
<proteinExistence type="inferred from homology"/>
<comment type="subcellular location">
    <subcellularLocation>
        <location evidence="2 19">Cell membrane</location>
        <topology evidence="2 19">Multi-pass membrane protein</topology>
    </subcellularLocation>
</comment>
<evidence type="ECO:0000256" key="3">
    <source>
        <dbReference type="ARBA" id="ARBA00004663"/>
    </source>
</evidence>
<dbReference type="PANTHER" id="PTHR34148">
    <property type="entry name" value="ADENOSYLCOBINAMIDE-GDP RIBAZOLETRANSFERASE"/>
    <property type="match status" value="1"/>
</dbReference>
<evidence type="ECO:0000313" key="22">
    <source>
        <dbReference type="Proteomes" id="UP000434052"/>
    </source>
</evidence>
<reference evidence="21 22" key="1">
    <citation type="submission" date="2018-06" db="EMBL/GenBank/DDBJ databases">
        <title>Complete genome of Desulfovibrio marinus P48SEP.</title>
        <authorList>
            <person name="Crispim J.S."/>
            <person name="Vidigal P.M.P."/>
            <person name="Silva L.C.F."/>
            <person name="Araujo L.C."/>
            <person name="Laguardia C.N."/>
            <person name="Dias R.S."/>
            <person name="Sousa M.P."/>
            <person name="Paula S.O."/>
            <person name="Silva C."/>
        </authorList>
    </citation>
    <scope>NUCLEOTIDE SEQUENCE [LARGE SCALE GENOMIC DNA]</scope>
    <source>
        <strain evidence="21 22">P48SEP</strain>
    </source>
</reference>
<comment type="similarity">
    <text evidence="4 19">Belongs to the CobS family.</text>
</comment>
<feature type="transmembrane region" description="Helical" evidence="19">
    <location>
        <begin position="90"/>
        <end position="108"/>
    </location>
</feature>
<keyword evidence="7 19" id="KW-1003">Cell membrane</keyword>
<evidence type="ECO:0000256" key="2">
    <source>
        <dbReference type="ARBA" id="ARBA00004651"/>
    </source>
</evidence>
<dbReference type="Pfam" id="PF02654">
    <property type="entry name" value="CobS"/>
    <property type="match status" value="1"/>
</dbReference>
<evidence type="ECO:0000256" key="20">
    <source>
        <dbReference type="SAM" id="MobiDB-lite"/>
    </source>
</evidence>
<dbReference type="PANTHER" id="PTHR34148:SF1">
    <property type="entry name" value="ADENOSYLCOBINAMIDE-GDP RIBAZOLETRANSFERASE"/>
    <property type="match status" value="1"/>
</dbReference>
<comment type="catalytic activity">
    <reaction evidence="17 19">
        <text>alpha-ribazole + adenosylcob(III)inamide-GDP = adenosylcob(III)alamin + GMP + H(+)</text>
        <dbReference type="Rhea" id="RHEA:16049"/>
        <dbReference type="ChEBI" id="CHEBI:10329"/>
        <dbReference type="ChEBI" id="CHEBI:15378"/>
        <dbReference type="ChEBI" id="CHEBI:18408"/>
        <dbReference type="ChEBI" id="CHEBI:58115"/>
        <dbReference type="ChEBI" id="CHEBI:60487"/>
        <dbReference type="EC" id="2.7.8.26"/>
    </reaction>
</comment>
<evidence type="ECO:0000256" key="6">
    <source>
        <dbReference type="ARBA" id="ARBA00015850"/>
    </source>
</evidence>
<feature type="region of interest" description="Disordered" evidence="20">
    <location>
        <begin position="1"/>
        <end position="28"/>
    </location>
</feature>
<feature type="compositionally biased region" description="Low complexity" evidence="20">
    <location>
        <begin position="13"/>
        <end position="28"/>
    </location>
</feature>
<feature type="transmembrane region" description="Helical" evidence="19">
    <location>
        <begin position="59"/>
        <end position="83"/>
    </location>
</feature>
<dbReference type="EC" id="2.7.8.26" evidence="5 19"/>
<comment type="catalytic activity">
    <reaction evidence="18 19">
        <text>alpha-ribazole 5'-phosphate + adenosylcob(III)inamide-GDP = adenosylcob(III)alamin 5'-phosphate + GMP + H(+)</text>
        <dbReference type="Rhea" id="RHEA:23560"/>
        <dbReference type="ChEBI" id="CHEBI:15378"/>
        <dbReference type="ChEBI" id="CHEBI:57918"/>
        <dbReference type="ChEBI" id="CHEBI:58115"/>
        <dbReference type="ChEBI" id="CHEBI:60487"/>
        <dbReference type="ChEBI" id="CHEBI:60493"/>
        <dbReference type="EC" id="2.7.8.26"/>
    </reaction>
</comment>
<keyword evidence="9 19" id="KW-0808">Transferase</keyword>
<dbReference type="OrthoDB" id="9794223at2"/>
<dbReference type="GO" id="GO:0051073">
    <property type="term" value="F:adenosylcobinamide-GDP ribazoletransferase activity"/>
    <property type="evidence" value="ECO:0007669"/>
    <property type="project" value="UniProtKB-UniRule"/>
</dbReference>
<evidence type="ECO:0000256" key="5">
    <source>
        <dbReference type="ARBA" id="ARBA00013200"/>
    </source>
</evidence>
<evidence type="ECO:0000256" key="19">
    <source>
        <dbReference type="HAMAP-Rule" id="MF_00719"/>
    </source>
</evidence>
<feature type="transmembrane region" description="Helical" evidence="19">
    <location>
        <begin position="141"/>
        <end position="159"/>
    </location>
</feature>
<comment type="function">
    <text evidence="14 19">Joins adenosylcobinamide-GDP and alpha-ribazole to generate adenosylcobalamin (Ado-cobalamin). Also synthesizes adenosylcobalamin 5'-phosphate from adenosylcobinamide-GDP and alpha-ribazole 5'-phosphate.</text>
</comment>
<protein>
    <recommendedName>
        <fullName evidence="6 19">Adenosylcobinamide-GDP ribazoletransferase</fullName>
        <ecNumber evidence="5 19">2.7.8.26</ecNumber>
    </recommendedName>
    <alternativeName>
        <fullName evidence="16 19">Cobalamin synthase</fullName>
    </alternativeName>
    <alternativeName>
        <fullName evidence="15 19">Cobalamin-5'-phosphate synthase</fullName>
    </alternativeName>
</protein>
<keyword evidence="12 19" id="KW-1133">Transmembrane helix</keyword>
<feature type="transmembrane region" description="Helical" evidence="19">
    <location>
        <begin position="201"/>
        <end position="218"/>
    </location>
</feature>
<evidence type="ECO:0000256" key="18">
    <source>
        <dbReference type="ARBA" id="ARBA00049504"/>
    </source>
</evidence>
<sequence length="279" mass="28878">MWDGEQMTPGEQPTPDSSSTTDKTAPPASRMDGAAIALGFLTRLGPARVFSPGALARSIVWFPFVGLVVGAICAAAVYGLVALAAGAPMGARATAGAVLYVALAAWLTRGLHWDGLADVADAWGSGARGERFWEIMKDSRSGAFAVFGLVLVGGGQLLLVREVISLGGWGALVFAPIAGRAACVCLAWAGRTLGRPGLGQMLLAGATPLITIFCVLQAKVVGLMLIRWEAYVLSFILGLVVVWGLSRLGKRNGAVNGDLMGASIVCAETIIFFAACVFP</sequence>
<dbReference type="HAMAP" id="MF_00719">
    <property type="entry name" value="CobS"/>
    <property type="match status" value="1"/>
</dbReference>
<feature type="transmembrane region" description="Helical" evidence="19">
    <location>
        <begin position="230"/>
        <end position="248"/>
    </location>
</feature>
<evidence type="ECO:0000313" key="21">
    <source>
        <dbReference type="EMBL" id="TVM35794.1"/>
    </source>
</evidence>
<keyword evidence="8 19" id="KW-0169">Cobalamin biosynthesis</keyword>
<organism evidence="21 22">
    <name type="scientific">Oceanidesulfovibrio marinus</name>
    <dbReference type="NCBI Taxonomy" id="370038"/>
    <lineage>
        <taxon>Bacteria</taxon>
        <taxon>Pseudomonadati</taxon>
        <taxon>Thermodesulfobacteriota</taxon>
        <taxon>Desulfovibrionia</taxon>
        <taxon>Desulfovibrionales</taxon>
        <taxon>Desulfovibrionaceae</taxon>
        <taxon>Oceanidesulfovibrio</taxon>
    </lineage>
</organism>
<evidence type="ECO:0000256" key="12">
    <source>
        <dbReference type="ARBA" id="ARBA00022989"/>
    </source>
</evidence>
<evidence type="ECO:0000256" key="9">
    <source>
        <dbReference type="ARBA" id="ARBA00022679"/>
    </source>
</evidence>
<dbReference type="AlphaFoldDB" id="A0A6P1ZL24"/>
<feature type="transmembrane region" description="Helical" evidence="19">
    <location>
        <begin position="260"/>
        <end position="278"/>
    </location>
</feature>
<evidence type="ECO:0000256" key="10">
    <source>
        <dbReference type="ARBA" id="ARBA00022692"/>
    </source>
</evidence>
<keyword evidence="11 19" id="KW-0460">Magnesium</keyword>
<feature type="transmembrane region" description="Helical" evidence="19">
    <location>
        <begin position="166"/>
        <end position="189"/>
    </location>
</feature>
<keyword evidence="13 19" id="KW-0472">Membrane</keyword>
<dbReference type="Proteomes" id="UP000434052">
    <property type="component" value="Unassembled WGS sequence"/>
</dbReference>
<evidence type="ECO:0000256" key="11">
    <source>
        <dbReference type="ARBA" id="ARBA00022842"/>
    </source>
</evidence>
<evidence type="ECO:0000256" key="4">
    <source>
        <dbReference type="ARBA" id="ARBA00010561"/>
    </source>
</evidence>
<evidence type="ECO:0000256" key="15">
    <source>
        <dbReference type="ARBA" id="ARBA00032605"/>
    </source>
</evidence>
<dbReference type="GO" id="GO:0005886">
    <property type="term" value="C:plasma membrane"/>
    <property type="evidence" value="ECO:0007669"/>
    <property type="project" value="UniProtKB-SubCell"/>
</dbReference>